<feature type="region of interest" description="Disordered" evidence="1">
    <location>
        <begin position="28"/>
        <end position="63"/>
    </location>
</feature>
<dbReference type="Gene3D" id="2.30.30.40">
    <property type="entry name" value="SH3 Domains"/>
    <property type="match status" value="1"/>
</dbReference>
<feature type="chain" id="PRO_5039562910" description="SH3b domain-containing protein" evidence="2">
    <location>
        <begin position="23"/>
        <end position="164"/>
    </location>
</feature>
<comment type="caution">
    <text evidence="4">The sequence shown here is derived from an EMBL/GenBank/DDBJ whole genome shotgun (WGS) entry which is preliminary data.</text>
</comment>
<evidence type="ECO:0000259" key="3">
    <source>
        <dbReference type="Pfam" id="PF08239"/>
    </source>
</evidence>
<protein>
    <recommendedName>
        <fullName evidence="3">SH3b domain-containing protein</fullName>
    </recommendedName>
</protein>
<evidence type="ECO:0000313" key="4">
    <source>
        <dbReference type="EMBL" id="MBB6393311.1"/>
    </source>
</evidence>
<sequence>MHVGTKLGLVLVATTLAGGALGAGAVAGAAPPPRPGQGGSAAVQASPPQEEEEGHGPGAIEVGPEGAAAAMHRLLVRDEERVRLCDGVVLPADGLNVRTGPGVGYPKVGVLAKGSKVRTDWDSIQRRGGYLWVRLNATQWIADYMLGADDGAVRGKWYVNYSNC</sequence>
<proteinExistence type="predicted"/>
<accession>A0A7X0FUR4</accession>
<feature type="signal peptide" evidence="2">
    <location>
        <begin position="1"/>
        <end position="22"/>
    </location>
</feature>
<organism evidence="4 5">
    <name type="scientific">Actinomadura coerulea</name>
    <dbReference type="NCBI Taxonomy" id="46159"/>
    <lineage>
        <taxon>Bacteria</taxon>
        <taxon>Bacillati</taxon>
        <taxon>Actinomycetota</taxon>
        <taxon>Actinomycetes</taxon>
        <taxon>Streptosporangiales</taxon>
        <taxon>Thermomonosporaceae</taxon>
        <taxon>Actinomadura</taxon>
    </lineage>
</organism>
<dbReference type="AlphaFoldDB" id="A0A7X0FUR4"/>
<dbReference type="InterPro" id="IPR003646">
    <property type="entry name" value="SH3-like_bac-type"/>
</dbReference>
<keyword evidence="2" id="KW-0732">Signal</keyword>
<dbReference type="EMBL" id="JACHMQ010000001">
    <property type="protein sequence ID" value="MBB6393311.1"/>
    <property type="molecule type" value="Genomic_DNA"/>
</dbReference>
<dbReference type="Proteomes" id="UP000546324">
    <property type="component" value="Unassembled WGS sequence"/>
</dbReference>
<dbReference type="RefSeq" id="WP_185023147.1">
    <property type="nucleotide sequence ID" value="NZ_JACHMQ010000001.1"/>
</dbReference>
<evidence type="ECO:0000313" key="5">
    <source>
        <dbReference type="Proteomes" id="UP000546324"/>
    </source>
</evidence>
<feature type="domain" description="SH3b" evidence="3">
    <location>
        <begin position="93"/>
        <end position="135"/>
    </location>
</feature>
<reference evidence="4 5" key="1">
    <citation type="submission" date="2020-08" db="EMBL/GenBank/DDBJ databases">
        <title>Sequencing the genomes of 1000 actinobacteria strains.</title>
        <authorList>
            <person name="Klenk H.-P."/>
        </authorList>
    </citation>
    <scope>NUCLEOTIDE SEQUENCE [LARGE SCALE GENOMIC DNA]</scope>
    <source>
        <strain evidence="4 5">DSM 43675</strain>
    </source>
</reference>
<gene>
    <name evidence="4" type="ORF">BKA00_000225</name>
</gene>
<keyword evidence="5" id="KW-1185">Reference proteome</keyword>
<name>A0A7X0FUR4_9ACTN</name>
<evidence type="ECO:0000256" key="1">
    <source>
        <dbReference type="SAM" id="MobiDB-lite"/>
    </source>
</evidence>
<evidence type="ECO:0000256" key="2">
    <source>
        <dbReference type="SAM" id="SignalP"/>
    </source>
</evidence>
<dbReference type="Pfam" id="PF08239">
    <property type="entry name" value="SH3_3"/>
    <property type="match status" value="1"/>
</dbReference>